<organism evidence="5 6">
    <name type="scientific">Jiella pelagia</name>
    <dbReference type="NCBI Taxonomy" id="2986949"/>
    <lineage>
        <taxon>Bacteria</taxon>
        <taxon>Pseudomonadati</taxon>
        <taxon>Pseudomonadota</taxon>
        <taxon>Alphaproteobacteria</taxon>
        <taxon>Hyphomicrobiales</taxon>
        <taxon>Aurantimonadaceae</taxon>
        <taxon>Jiella</taxon>
    </lineage>
</organism>
<dbReference type="Pfam" id="PF04166">
    <property type="entry name" value="PdxA"/>
    <property type="match status" value="1"/>
</dbReference>
<proteinExistence type="predicted"/>
<dbReference type="GO" id="GO:0050570">
    <property type="term" value="F:4-hydroxythreonine-4-phosphate dehydrogenase activity"/>
    <property type="evidence" value="ECO:0007669"/>
    <property type="project" value="UniProtKB-EC"/>
</dbReference>
<evidence type="ECO:0000313" key="5">
    <source>
        <dbReference type="EMBL" id="WAP67567.1"/>
    </source>
</evidence>
<dbReference type="SUPFAM" id="SSF53659">
    <property type="entry name" value="Isocitrate/Isopropylmalate dehydrogenase-like"/>
    <property type="match status" value="1"/>
</dbReference>
<dbReference type="PANTHER" id="PTHR30004:SF6">
    <property type="entry name" value="D-THREONATE 4-PHOSPHATE DEHYDROGENASE"/>
    <property type="match status" value="1"/>
</dbReference>
<evidence type="ECO:0000256" key="3">
    <source>
        <dbReference type="ARBA" id="ARBA00023027"/>
    </source>
</evidence>
<keyword evidence="6" id="KW-1185">Reference proteome</keyword>
<accession>A0ABY7BUT5</accession>
<reference evidence="5" key="1">
    <citation type="submission" date="2022-12" db="EMBL/GenBank/DDBJ databases">
        <title>Jiella pelagia sp. nov., isolated from phosphonate enriched culture of Northwest Pacific surface seawater.</title>
        <authorList>
            <person name="Shin D.Y."/>
            <person name="Hwang C.Y."/>
        </authorList>
    </citation>
    <scope>NUCLEOTIDE SEQUENCE</scope>
    <source>
        <strain evidence="5">HL-NP1</strain>
    </source>
</reference>
<dbReference type="InterPro" id="IPR005255">
    <property type="entry name" value="PdxA_fam"/>
</dbReference>
<dbReference type="Gene3D" id="3.40.718.10">
    <property type="entry name" value="Isopropylmalate Dehydrogenase"/>
    <property type="match status" value="1"/>
</dbReference>
<evidence type="ECO:0000256" key="1">
    <source>
        <dbReference type="ARBA" id="ARBA00022723"/>
    </source>
</evidence>
<dbReference type="EC" id="1.1.1.262" evidence="5"/>
<dbReference type="EMBL" id="CP114029">
    <property type="protein sequence ID" value="WAP67567.1"/>
    <property type="molecule type" value="Genomic_DNA"/>
</dbReference>
<feature type="compositionally biased region" description="Basic and acidic residues" evidence="4">
    <location>
        <begin position="1"/>
        <end position="18"/>
    </location>
</feature>
<evidence type="ECO:0000256" key="4">
    <source>
        <dbReference type="SAM" id="MobiDB-lite"/>
    </source>
</evidence>
<name>A0ABY7BUT5_9HYPH</name>
<dbReference type="RefSeq" id="WP_268880029.1">
    <property type="nucleotide sequence ID" value="NZ_CP114029.1"/>
</dbReference>
<keyword evidence="3" id="KW-0520">NAD</keyword>
<evidence type="ECO:0000256" key="2">
    <source>
        <dbReference type="ARBA" id="ARBA00023002"/>
    </source>
</evidence>
<sequence>MATIERVEPGAGKGDVEGRAPTALCGINPHAARTACSARARRRKCSPPASNRARQKGIDARGPFPADTLLYRASRGDFDVVVACYHDQGPTPVKAMFFDEGVNVTVGLKGGIIRTSVDHGTAFDIAGQGIARADSLKAAVRCAMEHAPQRTGD</sequence>
<gene>
    <name evidence="5" type="ORF">OH818_18970</name>
</gene>
<feature type="region of interest" description="Disordered" evidence="4">
    <location>
        <begin position="1"/>
        <end position="20"/>
    </location>
</feature>
<feature type="region of interest" description="Disordered" evidence="4">
    <location>
        <begin position="38"/>
        <end position="62"/>
    </location>
</feature>
<evidence type="ECO:0000313" key="6">
    <source>
        <dbReference type="Proteomes" id="UP001164020"/>
    </source>
</evidence>
<dbReference type="PANTHER" id="PTHR30004">
    <property type="entry name" value="4-HYDROXYTHREONINE-4-PHOSPHATE DEHYDROGENASE"/>
    <property type="match status" value="1"/>
</dbReference>
<protein>
    <submittedName>
        <fullName evidence="5">4-hydroxythreonine-4-phosphate dehydrogenase PdxA</fullName>
        <ecNumber evidence="5">1.1.1.262</ecNumber>
    </submittedName>
</protein>
<dbReference type="Proteomes" id="UP001164020">
    <property type="component" value="Chromosome"/>
</dbReference>
<keyword evidence="1" id="KW-0479">Metal-binding</keyword>
<keyword evidence="2 5" id="KW-0560">Oxidoreductase</keyword>